<comment type="caution">
    <text evidence="3">The sequence shown here is derived from an EMBL/GenBank/DDBJ whole genome shotgun (WGS) entry which is preliminary data.</text>
</comment>
<accession>A0A919C0A3</accession>
<protein>
    <submittedName>
        <fullName evidence="3">Uncharacterized protein</fullName>
    </submittedName>
</protein>
<dbReference type="EMBL" id="BNBE01000005">
    <property type="protein sequence ID" value="GHG31580.1"/>
    <property type="molecule type" value="Genomic_DNA"/>
</dbReference>
<keyword evidence="2" id="KW-0812">Transmembrane</keyword>
<dbReference type="AlphaFoldDB" id="A0A919C0A3"/>
<dbReference type="Proteomes" id="UP000632849">
    <property type="component" value="Unassembled WGS sequence"/>
</dbReference>
<evidence type="ECO:0000313" key="3">
    <source>
        <dbReference type="EMBL" id="GHG31580.1"/>
    </source>
</evidence>
<proteinExistence type="predicted"/>
<feature type="compositionally biased region" description="Low complexity" evidence="1">
    <location>
        <begin position="12"/>
        <end position="22"/>
    </location>
</feature>
<keyword evidence="4" id="KW-1185">Reference proteome</keyword>
<organism evidence="3 4">
    <name type="scientific">Streptomyces filamentosus</name>
    <name type="common">Streptomyces roseosporus</name>
    <dbReference type="NCBI Taxonomy" id="67294"/>
    <lineage>
        <taxon>Bacteria</taxon>
        <taxon>Bacillati</taxon>
        <taxon>Actinomycetota</taxon>
        <taxon>Actinomycetes</taxon>
        <taxon>Kitasatosporales</taxon>
        <taxon>Streptomycetaceae</taxon>
        <taxon>Streptomyces</taxon>
    </lineage>
</organism>
<evidence type="ECO:0000256" key="1">
    <source>
        <dbReference type="SAM" id="MobiDB-lite"/>
    </source>
</evidence>
<dbReference type="NCBIfam" id="NF046122">
    <property type="entry name" value="morpho_MmpA"/>
    <property type="match status" value="1"/>
</dbReference>
<gene>
    <name evidence="3" type="ORF">GCM10017667_81700</name>
</gene>
<evidence type="ECO:0000313" key="4">
    <source>
        <dbReference type="Proteomes" id="UP000632849"/>
    </source>
</evidence>
<dbReference type="InterPro" id="IPR059130">
    <property type="entry name" value="MmpA_put"/>
</dbReference>
<reference evidence="3" key="1">
    <citation type="journal article" date="2014" name="Int. J. Syst. Evol. Microbiol.">
        <title>Complete genome sequence of Corynebacterium casei LMG S-19264T (=DSM 44701T), isolated from a smear-ripened cheese.</title>
        <authorList>
            <consortium name="US DOE Joint Genome Institute (JGI-PGF)"/>
            <person name="Walter F."/>
            <person name="Albersmeier A."/>
            <person name="Kalinowski J."/>
            <person name="Ruckert C."/>
        </authorList>
    </citation>
    <scope>NUCLEOTIDE SEQUENCE</scope>
    <source>
        <strain evidence="3">JCM 4122</strain>
    </source>
</reference>
<name>A0A919C0A3_STRFL</name>
<feature type="region of interest" description="Disordered" evidence="1">
    <location>
        <begin position="1"/>
        <end position="22"/>
    </location>
</feature>
<keyword evidence="2" id="KW-0472">Membrane</keyword>
<reference evidence="3" key="2">
    <citation type="submission" date="2020-09" db="EMBL/GenBank/DDBJ databases">
        <authorList>
            <person name="Sun Q."/>
            <person name="Ohkuma M."/>
        </authorList>
    </citation>
    <scope>NUCLEOTIDE SEQUENCE</scope>
    <source>
        <strain evidence="3">JCM 4122</strain>
    </source>
</reference>
<feature type="transmembrane region" description="Helical" evidence="2">
    <location>
        <begin position="27"/>
        <end position="51"/>
    </location>
</feature>
<evidence type="ECO:0000256" key="2">
    <source>
        <dbReference type="SAM" id="Phobius"/>
    </source>
</evidence>
<sequence length="56" mass="5800">MSDPHGTVAVMTTPVTTSPRRPSGGRALPFVLAVAALSALAWTCAILYVLADWTTG</sequence>
<keyword evidence="2" id="KW-1133">Transmembrane helix</keyword>